<feature type="compositionally biased region" description="Low complexity" evidence="3">
    <location>
        <begin position="665"/>
        <end position="675"/>
    </location>
</feature>
<reference evidence="8" key="1">
    <citation type="submission" date="2016-06" db="UniProtKB">
        <authorList>
            <consortium name="WormBaseParasite"/>
        </authorList>
    </citation>
    <scope>IDENTIFICATION</scope>
</reference>
<dbReference type="PANTHER" id="PTHR11216:SF176">
    <property type="entry name" value="EPIDERMAL GROWTH FACTOR RECEPTOR PATHWAY SUBSTRATE CLONE 15, ISOFORM A"/>
    <property type="match status" value="1"/>
</dbReference>
<feature type="domain" description="EH" evidence="4">
    <location>
        <begin position="123"/>
        <end position="211"/>
    </location>
</feature>
<dbReference type="CDD" id="cd00052">
    <property type="entry name" value="EH"/>
    <property type="match status" value="3"/>
</dbReference>
<keyword evidence="1" id="KW-0106">Calcium</keyword>
<feature type="domain" description="EH" evidence="4">
    <location>
        <begin position="274"/>
        <end position="364"/>
    </location>
</feature>
<dbReference type="InterPro" id="IPR011992">
    <property type="entry name" value="EF-hand-dom_pair"/>
</dbReference>
<evidence type="ECO:0000259" key="4">
    <source>
        <dbReference type="PROSITE" id="PS50031"/>
    </source>
</evidence>
<dbReference type="AlphaFoldDB" id="A0A183IHN5"/>
<dbReference type="SMART" id="SM00054">
    <property type="entry name" value="EFh"/>
    <property type="match status" value="3"/>
</dbReference>
<gene>
    <name evidence="6" type="ORF">SBAD_LOCUS3130</name>
</gene>
<evidence type="ECO:0000313" key="6">
    <source>
        <dbReference type="EMBL" id="VDP00120.1"/>
    </source>
</evidence>
<dbReference type="Gene3D" id="1.10.287.1490">
    <property type="match status" value="1"/>
</dbReference>
<reference evidence="6 7" key="2">
    <citation type="submission" date="2018-11" db="EMBL/GenBank/DDBJ databases">
        <authorList>
            <consortium name="Pathogen Informatics"/>
        </authorList>
    </citation>
    <scope>NUCLEOTIDE SEQUENCE [LARGE SCALE GENOMIC DNA]</scope>
</reference>
<protein>
    <submittedName>
        <fullName evidence="8">Epidermal growth factor receptor substrate 15-like 1</fullName>
    </submittedName>
</protein>
<accession>A0A183IHN5</accession>
<evidence type="ECO:0000256" key="3">
    <source>
        <dbReference type="SAM" id="MobiDB-lite"/>
    </source>
</evidence>
<dbReference type="EMBL" id="UZAM01007586">
    <property type="protein sequence ID" value="VDP00120.1"/>
    <property type="molecule type" value="Genomic_DNA"/>
</dbReference>
<dbReference type="WBParaSite" id="SBAD_0000327601-mRNA-1">
    <property type="protein sequence ID" value="SBAD_0000327601-mRNA-1"/>
    <property type="gene ID" value="SBAD_0000327601"/>
</dbReference>
<feature type="domain" description="EF-hand" evidence="5">
    <location>
        <begin position="307"/>
        <end position="342"/>
    </location>
</feature>
<dbReference type="InterPro" id="IPR000261">
    <property type="entry name" value="EH_dom"/>
</dbReference>
<feature type="domain" description="EH" evidence="4">
    <location>
        <begin position="12"/>
        <end position="102"/>
    </location>
</feature>
<feature type="domain" description="EF-hand" evidence="5">
    <location>
        <begin position="155"/>
        <end position="190"/>
    </location>
</feature>
<dbReference type="PROSITE" id="PS50031">
    <property type="entry name" value="EH"/>
    <property type="match status" value="3"/>
</dbReference>
<dbReference type="InterPro" id="IPR018247">
    <property type="entry name" value="EF_Hand_1_Ca_BS"/>
</dbReference>
<keyword evidence="7" id="KW-1185">Reference proteome</keyword>
<keyword evidence="2" id="KW-0175">Coiled coil</keyword>
<evidence type="ECO:0000256" key="2">
    <source>
        <dbReference type="SAM" id="Coils"/>
    </source>
</evidence>
<dbReference type="Gene3D" id="1.10.238.10">
    <property type="entry name" value="EF-hand"/>
    <property type="match status" value="3"/>
</dbReference>
<feature type="region of interest" description="Disordered" evidence="3">
    <location>
        <begin position="622"/>
        <end position="695"/>
    </location>
</feature>
<organism evidence="8">
    <name type="scientific">Soboliphyme baturini</name>
    <dbReference type="NCBI Taxonomy" id="241478"/>
    <lineage>
        <taxon>Eukaryota</taxon>
        <taxon>Metazoa</taxon>
        <taxon>Ecdysozoa</taxon>
        <taxon>Nematoda</taxon>
        <taxon>Enoplea</taxon>
        <taxon>Dorylaimia</taxon>
        <taxon>Dioctophymatida</taxon>
        <taxon>Dioctophymatoidea</taxon>
        <taxon>Soboliphymatidae</taxon>
        <taxon>Soboliphyme</taxon>
    </lineage>
</organism>
<dbReference type="GO" id="GO:0016197">
    <property type="term" value="P:endosomal transport"/>
    <property type="evidence" value="ECO:0007669"/>
    <property type="project" value="TreeGrafter"/>
</dbReference>
<dbReference type="OrthoDB" id="524326at2759"/>
<feature type="coiled-coil region" evidence="2">
    <location>
        <begin position="394"/>
        <end position="525"/>
    </location>
</feature>
<evidence type="ECO:0000259" key="5">
    <source>
        <dbReference type="PROSITE" id="PS50222"/>
    </source>
</evidence>
<dbReference type="GO" id="GO:0030132">
    <property type="term" value="C:clathrin coat of coated pit"/>
    <property type="evidence" value="ECO:0007669"/>
    <property type="project" value="TreeGrafter"/>
</dbReference>
<dbReference type="PROSITE" id="PS00018">
    <property type="entry name" value="EF_HAND_1"/>
    <property type="match status" value="1"/>
</dbReference>
<dbReference type="GO" id="GO:0006897">
    <property type="term" value="P:endocytosis"/>
    <property type="evidence" value="ECO:0007669"/>
    <property type="project" value="TreeGrafter"/>
</dbReference>
<sequence>MFPGIEEICRRHLQFYESLYAEANPKNQPFIDANVAAAFLKRSNVPNPVLGEIWNIANFECKRFLDKKGFFVALKLIALVQQGREPTVANLTADIAPPVITSKRNEFLNSMRSEKLNQITPEERLKYDEIFETLMPINGKLSGEQVKPVLFNSGLPTRTLGKIWELSDMDRDGLLDKDEMAVALHLVYRALEGDPVPDFLQPEMVPPSKRLYCRSTSVAGDPFQHSAANYSSSFKFRTDSIASLNQGDDCRSGRSAASRSLTGSPSALWNFSVDTKKWQPFFNELDKNHVGVVSGSDVKETFLQTGLPQSCLAQIWSLCDMKNSGTLDLDQFALAMYLIEEKKNFNKGPPASLPLDLIPPSCRAVNGGMSDMSTSTTEIFHAESKSSSGSSKEVEKITAEIREMQSEKRTLETQVFETQNELNTRQASIHTMEVECDTFETTVRQLEAQKAEANRRLDELEHQRATLSESLESLKARLEAEQSELRTLQAEAENRMALAKGQSAVEKLSGQRNALAVQVAKLEQLLLSDDIKSASSYQMMQSVIAEMSDMNLGEMVPSGSATDTETKPEETKVIEDPFLSSDPFVSGDSALSEPYDLFGDKDSFPKKDFGFVDAAFKQQMPNAVSSKSPPFDDDEWFSGKVDATIETSRAKKTPPPRPALPKLRTATSPSSPSATKDPFTSSPSDPFQTKNFAEQDDRFSSANFADFSQFH</sequence>
<dbReference type="Pfam" id="PF12763">
    <property type="entry name" value="EH"/>
    <property type="match status" value="3"/>
</dbReference>
<dbReference type="SUPFAM" id="SSF47473">
    <property type="entry name" value="EF-hand"/>
    <property type="match status" value="3"/>
</dbReference>
<proteinExistence type="predicted"/>
<evidence type="ECO:0000313" key="8">
    <source>
        <dbReference type="WBParaSite" id="SBAD_0000327601-mRNA-1"/>
    </source>
</evidence>
<dbReference type="PANTHER" id="PTHR11216">
    <property type="entry name" value="EH DOMAIN"/>
    <property type="match status" value="1"/>
</dbReference>
<dbReference type="GO" id="GO:0045296">
    <property type="term" value="F:cadherin binding"/>
    <property type="evidence" value="ECO:0007669"/>
    <property type="project" value="TreeGrafter"/>
</dbReference>
<dbReference type="SMART" id="SM00027">
    <property type="entry name" value="EH"/>
    <property type="match status" value="3"/>
</dbReference>
<dbReference type="GO" id="GO:0005509">
    <property type="term" value="F:calcium ion binding"/>
    <property type="evidence" value="ECO:0007669"/>
    <property type="project" value="InterPro"/>
</dbReference>
<feature type="compositionally biased region" description="Polar residues" evidence="3">
    <location>
        <begin position="678"/>
        <end position="692"/>
    </location>
</feature>
<dbReference type="Proteomes" id="UP000270296">
    <property type="component" value="Unassembled WGS sequence"/>
</dbReference>
<dbReference type="PROSITE" id="PS50222">
    <property type="entry name" value="EF_HAND_2"/>
    <property type="match status" value="2"/>
</dbReference>
<dbReference type="InterPro" id="IPR002048">
    <property type="entry name" value="EF_hand_dom"/>
</dbReference>
<evidence type="ECO:0000256" key="1">
    <source>
        <dbReference type="ARBA" id="ARBA00022837"/>
    </source>
</evidence>
<evidence type="ECO:0000313" key="7">
    <source>
        <dbReference type="Proteomes" id="UP000270296"/>
    </source>
</evidence>
<name>A0A183IHN5_9BILA</name>